<evidence type="ECO:0000256" key="2">
    <source>
        <dbReference type="ARBA" id="ARBA00022853"/>
    </source>
</evidence>
<dbReference type="InterPro" id="IPR026541">
    <property type="entry name" value="MRG_dom"/>
</dbReference>
<evidence type="ECO:0000256" key="4">
    <source>
        <dbReference type="ARBA" id="ARBA00023163"/>
    </source>
</evidence>
<keyword evidence="3" id="KW-0805">Transcription regulation</keyword>
<dbReference type="OrthoDB" id="124855at2759"/>
<comment type="subcellular location">
    <subcellularLocation>
        <location evidence="1">Nucleus</location>
    </subcellularLocation>
</comment>
<feature type="domain" description="MRG" evidence="6">
    <location>
        <begin position="4"/>
        <end position="64"/>
    </location>
</feature>
<dbReference type="PROSITE" id="PS51640">
    <property type="entry name" value="MRG"/>
    <property type="match status" value="1"/>
</dbReference>
<name>A0A4Y9ZQ11_9AGAM</name>
<keyword evidence="4" id="KW-0804">Transcription</keyword>
<dbReference type="GO" id="GO:0000123">
    <property type="term" value="C:histone acetyltransferase complex"/>
    <property type="evidence" value="ECO:0007669"/>
    <property type="project" value="TreeGrafter"/>
</dbReference>
<dbReference type="EMBL" id="SFCI01001234">
    <property type="protein sequence ID" value="TFY76354.1"/>
    <property type="molecule type" value="Genomic_DNA"/>
</dbReference>
<evidence type="ECO:0000259" key="6">
    <source>
        <dbReference type="Pfam" id="PF05712"/>
    </source>
</evidence>
<evidence type="ECO:0000256" key="3">
    <source>
        <dbReference type="ARBA" id="ARBA00023015"/>
    </source>
</evidence>
<dbReference type="Pfam" id="PF05712">
    <property type="entry name" value="MRG"/>
    <property type="match status" value="1"/>
</dbReference>
<evidence type="ECO:0000256" key="1">
    <source>
        <dbReference type="ARBA" id="ARBA00004123"/>
    </source>
</evidence>
<protein>
    <recommendedName>
        <fullName evidence="6">MRG domain-containing protein</fullName>
    </recommendedName>
</protein>
<sequence length="82" mass="9450">MFLPMVIVGLQTYFNRVLSANLLYRFERLQYAEIHKHFAAGLTVKVSEKMETSTVYGAEHLLHVIGACMFAWAWADGWLMLL</sequence>
<dbReference type="PANTHER" id="PTHR10880:SF15">
    <property type="entry name" value="MSL COMPLEX SUBUNIT 3"/>
    <property type="match status" value="1"/>
</dbReference>
<dbReference type="InterPro" id="IPR008676">
    <property type="entry name" value="MRG"/>
</dbReference>
<dbReference type="STRING" id="135208.A0A4Y9ZQ11"/>
<keyword evidence="8" id="KW-1185">Reference proteome</keyword>
<accession>A0A4Y9ZQ11</accession>
<dbReference type="Proteomes" id="UP000298061">
    <property type="component" value="Unassembled WGS sequence"/>
</dbReference>
<dbReference type="Gene3D" id="1.10.274.30">
    <property type="entry name" value="MRG domain"/>
    <property type="match status" value="1"/>
</dbReference>
<gene>
    <name evidence="7" type="ORF">EWM64_g7658</name>
</gene>
<dbReference type="AlphaFoldDB" id="A0A4Y9ZQ11"/>
<dbReference type="GO" id="GO:0006325">
    <property type="term" value="P:chromatin organization"/>
    <property type="evidence" value="ECO:0007669"/>
    <property type="project" value="UniProtKB-KW"/>
</dbReference>
<proteinExistence type="predicted"/>
<evidence type="ECO:0000313" key="7">
    <source>
        <dbReference type="EMBL" id="TFY76354.1"/>
    </source>
</evidence>
<evidence type="ECO:0000256" key="5">
    <source>
        <dbReference type="ARBA" id="ARBA00023242"/>
    </source>
</evidence>
<dbReference type="PANTHER" id="PTHR10880">
    <property type="entry name" value="MORTALITY FACTOR 4-LIKE PROTEIN"/>
    <property type="match status" value="1"/>
</dbReference>
<dbReference type="GO" id="GO:0006355">
    <property type="term" value="P:regulation of DNA-templated transcription"/>
    <property type="evidence" value="ECO:0007669"/>
    <property type="project" value="InterPro"/>
</dbReference>
<dbReference type="GO" id="GO:0005634">
    <property type="term" value="C:nucleus"/>
    <property type="evidence" value="ECO:0007669"/>
    <property type="project" value="UniProtKB-SubCell"/>
</dbReference>
<dbReference type="InterPro" id="IPR038217">
    <property type="entry name" value="MRG_C_sf"/>
</dbReference>
<comment type="caution">
    <text evidence="7">The sequence shown here is derived from an EMBL/GenBank/DDBJ whole genome shotgun (WGS) entry which is preliminary data.</text>
</comment>
<keyword evidence="5" id="KW-0539">Nucleus</keyword>
<reference evidence="7 8" key="1">
    <citation type="submission" date="2019-02" db="EMBL/GenBank/DDBJ databases">
        <title>Genome sequencing of the rare red list fungi Hericium alpestre (H. flagellum).</title>
        <authorList>
            <person name="Buettner E."/>
            <person name="Kellner H."/>
        </authorList>
    </citation>
    <scope>NUCLEOTIDE SEQUENCE [LARGE SCALE GENOMIC DNA]</scope>
    <source>
        <strain evidence="7 8">DSM 108284</strain>
    </source>
</reference>
<keyword evidence="2" id="KW-0156">Chromatin regulator</keyword>
<organism evidence="7 8">
    <name type="scientific">Hericium alpestre</name>
    <dbReference type="NCBI Taxonomy" id="135208"/>
    <lineage>
        <taxon>Eukaryota</taxon>
        <taxon>Fungi</taxon>
        <taxon>Dikarya</taxon>
        <taxon>Basidiomycota</taxon>
        <taxon>Agaricomycotina</taxon>
        <taxon>Agaricomycetes</taxon>
        <taxon>Russulales</taxon>
        <taxon>Hericiaceae</taxon>
        <taxon>Hericium</taxon>
    </lineage>
</organism>
<evidence type="ECO:0000313" key="8">
    <source>
        <dbReference type="Proteomes" id="UP000298061"/>
    </source>
</evidence>